<protein>
    <submittedName>
        <fullName evidence="2">Uncharacterized protein</fullName>
    </submittedName>
</protein>
<sequence length="72" mass="7206">MRDLIIPAAISVSVFFIVLGISIALGYYLAISAGQVFGTLGFGEYTETSVAVGSASGLLLGMASFGISSGAV</sequence>
<organism evidence="2 3">
    <name type="scientific">Klebsiella phage vB_KpnM_KB57</name>
    <dbReference type="NCBI Taxonomy" id="1719140"/>
    <lineage>
        <taxon>Viruses</taxon>
        <taxon>Duplodnaviria</taxon>
        <taxon>Heunggongvirae</taxon>
        <taxon>Uroviricota</taxon>
        <taxon>Caudoviricetes</taxon>
        <taxon>Vequintavirinae</taxon>
        <taxon>Mydovirus</taxon>
        <taxon>Mydovirus KB57</taxon>
    </lineage>
</organism>
<keyword evidence="1" id="KW-1133">Transmembrane helix</keyword>
<keyword evidence="1" id="KW-0472">Membrane</keyword>
<dbReference type="OrthoDB" id="37192at10239"/>
<proteinExistence type="predicted"/>
<accession>A0A0S1S1A0</accession>
<evidence type="ECO:0000313" key="2">
    <source>
        <dbReference type="EMBL" id="ALM02424.1"/>
    </source>
</evidence>
<dbReference type="RefSeq" id="YP_009187644.1">
    <property type="nucleotide sequence ID" value="NC_028659.1"/>
</dbReference>
<keyword evidence="3" id="KW-1185">Reference proteome</keyword>
<reference evidence="2 3" key="1">
    <citation type="submission" date="2015-10" db="EMBL/GenBank/DDBJ databases">
        <title>Complete genome sequence of Klebsiella pneumoniae bacteriophage vB_KpnM_KB57.</title>
        <authorList>
            <person name="Volozhantsev N.V."/>
            <person name="Popova A.V."/>
            <person name="Krasilnikova V.M."/>
            <person name="Bogun A.G."/>
        </authorList>
    </citation>
    <scope>NUCLEOTIDE SEQUENCE [LARGE SCALE GENOMIC DNA]</scope>
</reference>
<dbReference type="GeneID" id="26522987"/>
<feature type="transmembrane region" description="Helical" evidence="1">
    <location>
        <begin position="12"/>
        <end position="30"/>
    </location>
</feature>
<dbReference type="Proteomes" id="UP000203990">
    <property type="component" value="Segment"/>
</dbReference>
<gene>
    <name evidence="2" type="ORF">KB57_031</name>
</gene>
<evidence type="ECO:0000313" key="3">
    <source>
        <dbReference type="Proteomes" id="UP000203990"/>
    </source>
</evidence>
<dbReference type="EMBL" id="KT934943">
    <property type="protein sequence ID" value="ALM02424.1"/>
    <property type="molecule type" value="Genomic_DNA"/>
</dbReference>
<name>A0A0S1S1A0_9CAUD</name>
<feature type="transmembrane region" description="Helical" evidence="1">
    <location>
        <begin position="50"/>
        <end position="71"/>
    </location>
</feature>
<evidence type="ECO:0000256" key="1">
    <source>
        <dbReference type="SAM" id="Phobius"/>
    </source>
</evidence>
<keyword evidence="1" id="KW-0812">Transmembrane</keyword>
<dbReference type="KEGG" id="vg:26522987"/>